<accession>A0A1B1YWJ7</accession>
<proteinExistence type="predicted"/>
<keyword evidence="1" id="KW-0143">Chaperone</keyword>
<dbReference type="GO" id="GO:0035438">
    <property type="term" value="F:cyclic-di-GMP binding"/>
    <property type="evidence" value="ECO:0007669"/>
    <property type="project" value="InterPro"/>
</dbReference>
<dbReference type="EMBL" id="CP014671">
    <property type="protein sequence ID" value="ANX05129.1"/>
    <property type="molecule type" value="Genomic_DNA"/>
</dbReference>
<dbReference type="InParanoid" id="A0A1B1YWJ7"/>
<dbReference type="PANTHER" id="PTHR44240">
    <property type="entry name" value="DNAJ DOMAIN (PROKARYOTIC HEAT SHOCK PROTEIN)-RELATED"/>
    <property type="match status" value="1"/>
</dbReference>
<dbReference type="InterPro" id="IPR009875">
    <property type="entry name" value="PilZ_domain"/>
</dbReference>
<evidence type="ECO:0000313" key="4">
    <source>
        <dbReference type="Proteomes" id="UP000092952"/>
    </source>
</evidence>
<dbReference type="Pfam" id="PF00226">
    <property type="entry name" value="DnaJ"/>
    <property type="match status" value="1"/>
</dbReference>
<dbReference type="Gene3D" id="1.10.287.110">
    <property type="entry name" value="DnaJ domain"/>
    <property type="match status" value="1"/>
</dbReference>
<dbReference type="PANTHER" id="PTHR44240:SF10">
    <property type="entry name" value="J DOMAIN-CONTAINING PROTEIN"/>
    <property type="match status" value="1"/>
</dbReference>
<dbReference type="AlphaFoldDB" id="A0A1B1YWJ7"/>
<dbReference type="CDD" id="cd06257">
    <property type="entry name" value="DnaJ"/>
    <property type="match status" value="1"/>
</dbReference>
<dbReference type="RefSeq" id="WP_068806683.1">
    <property type="nucleotide sequence ID" value="NZ_CP014671.1"/>
</dbReference>
<dbReference type="OrthoDB" id="9779889at2"/>
<protein>
    <recommendedName>
        <fullName evidence="2">J domain-containing protein</fullName>
    </recommendedName>
</protein>
<dbReference type="InterPro" id="IPR001623">
    <property type="entry name" value="DnaJ_domain"/>
</dbReference>
<organism evidence="3 4">
    <name type="scientific">Immundisolibacter cernigliae</name>
    <dbReference type="NCBI Taxonomy" id="1810504"/>
    <lineage>
        <taxon>Bacteria</taxon>
        <taxon>Pseudomonadati</taxon>
        <taxon>Pseudomonadota</taxon>
        <taxon>Gammaproteobacteria</taxon>
        <taxon>Immundisolibacterales</taxon>
        <taxon>Immundisolibacteraceae</taxon>
        <taxon>Immundisolibacter</taxon>
    </lineage>
</organism>
<evidence type="ECO:0000259" key="2">
    <source>
        <dbReference type="PROSITE" id="PS50076"/>
    </source>
</evidence>
<feature type="domain" description="J" evidence="2">
    <location>
        <begin position="8"/>
        <end position="71"/>
    </location>
</feature>
<reference evidence="4" key="1">
    <citation type="submission" date="2016-03" db="EMBL/GenBank/DDBJ databases">
        <title>Complete genome sequence of Solimmundus cernigliae, representing a novel lineage of polycyclic aromatic hydrocarbon degraders within the Gammaproteobacteria.</title>
        <authorList>
            <person name="Singleton D.R."/>
            <person name="Dickey A.N."/>
            <person name="Scholl E.H."/>
            <person name="Wright F.A."/>
            <person name="Aitken M.D."/>
        </authorList>
    </citation>
    <scope>NUCLEOTIDE SEQUENCE [LARGE SCALE GENOMIC DNA]</scope>
    <source>
        <strain evidence="4">TR3.2</strain>
    </source>
</reference>
<sequence>MQRPNRRNYYRILQVQPDAHEAVIRTAYRTLMQKLRLHPDLGGDGATAALINQAYAVLSDPARRAEYDARLGPHSARAAPQAAQEPMPVATATPHVSAPQRGDDPGTCPFCATQVPHATAKNSALRCSGCASPLSPPPAARRLSATRRAFERQAVAAPVEYFLRGTTAPTPAALRDFSPAGAQLTTPGALPANTVLALKTPLFDALARVVRCEPATDTPGQWLLRLEFLTLALTAPAGSLVSTSA</sequence>
<name>A0A1B1YWJ7_9GAMM</name>
<gene>
    <name evidence="3" type="ORF">PG2T_13695</name>
</gene>
<evidence type="ECO:0000313" key="3">
    <source>
        <dbReference type="EMBL" id="ANX05129.1"/>
    </source>
</evidence>
<dbReference type="SMART" id="SM00271">
    <property type="entry name" value="DnaJ"/>
    <property type="match status" value="1"/>
</dbReference>
<dbReference type="InterPro" id="IPR036869">
    <property type="entry name" value="J_dom_sf"/>
</dbReference>
<dbReference type="InterPro" id="IPR052276">
    <property type="entry name" value="Diphthamide-biosynth_chaperone"/>
</dbReference>
<evidence type="ECO:0000256" key="1">
    <source>
        <dbReference type="ARBA" id="ARBA00023186"/>
    </source>
</evidence>
<dbReference type="Proteomes" id="UP000092952">
    <property type="component" value="Chromosome"/>
</dbReference>
<dbReference type="Pfam" id="PF07238">
    <property type="entry name" value="PilZ"/>
    <property type="match status" value="1"/>
</dbReference>
<keyword evidence="4" id="KW-1185">Reference proteome</keyword>
<dbReference type="PROSITE" id="PS50076">
    <property type="entry name" value="DNAJ_2"/>
    <property type="match status" value="1"/>
</dbReference>
<dbReference type="KEGG" id="gbi:PG2T_13695"/>
<dbReference type="SUPFAM" id="SSF46565">
    <property type="entry name" value="Chaperone J-domain"/>
    <property type="match status" value="1"/>
</dbReference>